<accession>A0A917IKQ8</accession>
<gene>
    <name evidence="1" type="ORF">GCM10011379_01880</name>
</gene>
<dbReference type="Gene3D" id="3.20.20.410">
    <property type="entry name" value="Protein of unknown function UPF0759"/>
    <property type="match status" value="1"/>
</dbReference>
<dbReference type="SUPFAM" id="SSF117396">
    <property type="entry name" value="TM1631-like"/>
    <property type="match status" value="1"/>
</dbReference>
<dbReference type="PANTHER" id="PTHR30348:SF4">
    <property type="entry name" value="DUF72 DOMAIN-CONTAINING PROTEIN"/>
    <property type="match status" value="1"/>
</dbReference>
<dbReference type="PANTHER" id="PTHR30348">
    <property type="entry name" value="UNCHARACTERIZED PROTEIN YECE"/>
    <property type="match status" value="1"/>
</dbReference>
<reference evidence="1" key="1">
    <citation type="journal article" date="2014" name="Int. J. Syst. Evol. Microbiol.">
        <title>Complete genome sequence of Corynebacterium casei LMG S-19264T (=DSM 44701T), isolated from a smear-ripened cheese.</title>
        <authorList>
            <consortium name="US DOE Joint Genome Institute (JGI-PGF)"/>
            <person name="Walter F."/>
            <person name="Albersmeier A."/>
            <person name="Kalinowski J."/>
            <person name="Ruckert C."/>
        </authorList>
    </citation>
    <scope>NUCLEOTIDE SEQUENCE</scope>
    <source>
        <strain evidence="1">CGMCC 1.15290</strain>
    </source>
</reference>
<sequence>MKGKVYIGTSGWSYKHWREIFYPVELKPVEYLRYYCGYFTVSEINTSFYHLPRPGTVAEWMKTVPRGFRFCPKMSRFVTHIKKLNEPEVSLPRFFDVFDAYQRKLGPVLIQLPPNLAFHAEKVTAFYKALQQYKGYRFALEPRHTSWFEEESLALMRKYKIAFVIGESGKRWPTAAEVTAKHIYIRFHGQLGYDSAYSKRKLQTWANKIKQWQEAGHDVWVFFNNDGNGNALHNALALADMTQ</sequence>
<reference evidence="1" key="2">
    <citation type="submission" date="2020-09" db="EMBL/GenBank/DDBJ databases">
        <authorList>
            <person name="Sun Q."/>
            <person name="Zhou Y."/>
        </authorList>
    </citation>
    <scope>NUCLEOTIDE SEQUENCE</scope>
    <source>
        <strain evidence="1">CGMCC 1.15290</strain>
    </source>
</reference>
<comment type="caution">
    <text evidence="1">The sequence shown here is derived from an EMBL/GenBank/DDBJ whole genome shotgun (WGS) entry which is preliminary data.</text>
</comment>
<dbReference type="InterPro" id="IPR036520">
    <property type="entry name" value="UPF0759_sf"/>
</dbReference>
<proteinExistence type="predicted"/>
<protein>
    <recommendedName>
        <fullName evidence="3">DUF72 domain-containing protein</fullName>
    </recommendedName>
</protein>
<dbReference type="Pfam" id="PF01904">
    <property type="entry name" value="DUF72"/>
    <property type="match status" value="1"/>
</dbReference>
<name>A0A917IKQ8_9BACT</name>
<evidence type="ECO:0000313" key="1">
    <source>
        <dbReference type="EMBL" id="GGH57321.1"/>
    </source>
</evidence>
<dbReference type="EMBL" id="BMIB01000001">
    <property type="protein sequence ID" value="GGH57321.1"/>
    <property type="molecule type" value="Genomic_DNA"/>
</dbReference>
<evidence type="ECO:0008006" key="3">
    <source>
        <dbReference type="Google" id="ProtNLM"/>
    </source>
</evidence>
<dbReference type="RefSeq" id="WP_188949793.1">
    <property type="nucleotide sequence ID" value="NZ_BMIB01000001.1"/>
</dbReference>
<organism evidence="1 2">
    <name type="scientific">Filimonas zeae</name>
    <dbReference type="NCBI Taxonomy" id="1737353"/>
    <lineage>
        <taxon>Bacteria</taxon>
        <taxon>Pseudomonadati</taxon>
        <taxon>Bacteroidota</taxon>
        <taxon>Chitinophagia</taxon>
        <taxon>Chitinophagales</taxon>
        <taxon>Chitinophagaceae</taxon>
        <taxon>Filimonas</taxon>
    </lineage>
</organism>
<dbReference type="AlphaFoldDB" id="A0A917IKQ8"/>
<keyword evidence="2" id="KW-1185">Reference proteome</keyword>
<dbReference type="Proteomes" id="UP000627292">
    <property type="component" value="Unassembled WGS sequence"/>
</dbReference>
<dbReference type="InterPro" id="IPR002763">
    <property type="entry name" value="DUF72"/>
</dbReference>
<evidence type="ECO:0000313" key="2">
    <source>
        <dbReference type="Proteomes" id="UP000627292"/>
    </source>
</evidence>